<evidence type="ECO:0000256" key="1">
    <source>
        <dbReference type="ARBA" id="ARBA00022491"/>
    </source>
</evidence>
<feature type="domain" description="N-acetyltransferase" evidence="6">
    <location>
        <begin position="44"/>
        <end position="149"/>
    </location>
</feature>
<keyword evidence="2" id="KW-1277">Toxin-antitoxin system</keyword>
<dbReference type="Gene3D" id="3.40.630.30">
    <property type="match status" value="1"/>
</dbReference>
<dbReference type="SUPFAM" id="SSF55729">
    <property type="entry name" value="Acyl-CoA N-acyltransferases (Nat)"/>
    <property type="match status" value="1"/>
</dbReference>
<dbReference type="InterPro" id="IPR016181">
    <property type="entry name" value="Acyl_CoA_acyltransferase"/>
</dbReference>
<evidence type="ECO:0000259" key="6">
    <source>
        <dbReference type="Pfam" id="PF00583"/>
    </source>
</evidence>
<gene>
    <name evidence="7" type="ORF">FBZ88_10765</name>
</gene>
<organism evidence="7 8">
    <name type="scientific">Nitrospirillum amazonense</name>
    <dbReference type="NCBI Taxonomy" id="28077"/>
    <lineage>
        <taxon>Bacteria</taxon>
        <taxon>Pseudomonadati</taxon>
        <taxon>Pseudomonadota</taxon>
        <taxon>Alphaproteobacteria</taxon>
        <taxon>Rhodospirillales</taxon>
        <taxon>Azospirillaceae</taxon>
        <taxon>Nitrospirillum</taxon>
    </lineage>
</organism>
<protein>
    <recommendedName>
        <fullName evidence="6">N-acetyltransferase domain-containing protein</fullName>
    </recommendedName>
</protein>
<dbReference type="RefSeq" id="WP_145617101.1">
    <property type="nucleotide sequence ID" value="NZ_JAYNFR010000023.1"/>
</dbReference>
<accession>A0A560FZJ5</accession>
<comment type="catalytic activity">
    <reaction evidence="5">
        <text>glycyl-tRNA(Gly) + acetyl-CoA = N-acetylglycyl-tRNA(Gly) + CoA + H(+)</text>
        <dbReference type="Rhea" id="RHEA:81867"/>
        <dbReference type="Rhea" id="RHEA-COMP:9683"/>
        <dbReference type="Rhea" id="RHEA-COMP:19766"/>
        <dbReference type="ChEBI" id="CHEBI:15378"/>
        <dbReference type="ChEBI" id="CHEBI:57287"/>
        <dbReference type="ChEBI" id="CHEBI:57288"/>
        <dbReference type="ChEBI" id="CHEBI:78522"/>
        <dbReference type="ChEBI" id="CHEBI:232036"/>
    </reaction>
</comment>
<dbReference type="AlphaFoldDB" id="A0A560FZJ5"/>
<evidence type="ECO:0000256" key="2">
    <source>
        <dbReference type="ARBA" id="ARBA00022649"/>
    </source>
</evidence>
<dbReference type="EMBL" id="VITO01000007">
    <property type="protein sequence ID" value="TWB26900.1"/>
    <property type="molecule type" value="Genomic_DNA"/>
</dbReference>
<comment type="caution">
    <text evidence="7">The sequence shown here is derived from an EMBL/GenBank/DDBJ whole genome shotgun (WGS) entry which is preliminary data.</text>
</comment>
<evidence type="ECO:0000313" key="8">
    <source>
        <dbReference type="Proteomes" id="UP000316545"/>
    </source>
</evidence>
<name>A0A560FZJ5_9PROT</name>
<dbReference type="PANTHER" id="PTHR36449:SF1">
    <property type="entry name" value="ACETYLTRANSFERASE"/>
    <property type="match status" value="1"/>
</dbReference>
<keyword evidence="8" id="KW-1185">Reference proteome</keyword>
<dbReference type="Proteomes" id="UP000316545">
    <property type="component" value="Unassembled WGS sequence"/>
</dbReference>
<sequence>MTGLPAWREEAIDKKHDRKGFDCGQTDLNLFIAQYARQSHENGAAKTYCAIKATDGKTILGFYTISPGHVDLHQVPLAARPSGGGRYALGGFRLARLAVAKAHQGRSLGGHLLACAMERCMLVSAQVGGTALLIDAKDAAAAAWYARYGALPLDDQPLSLVMSYAEYNKARVAAGLPPL</sequence>
<evidence type="ECO:0000256" key="4">
    <source>
        <dbReference type="ARBA" id="ARBA00023315"/>
    </source>
</evidence>
<evidence type="ECO:0000256" key="3">
    <source>
        <dbReference type="ARBA" id="ARBA00022679"/>
    </source>
</evidence>
<evidence type="ECO:0000256" key="5">
    <source>
        <dbReference type="ARBA" id="ARBA00049880"/>
    </source>
</evidence>
<dbReference type="Pfam" id="PF00583">
    <property type="entry name" value="Acetyltransf_1"/>
    <property type="match status" value="1"/>
</dbReference>
<keyword evidence="4" id="KW-0012">Acyltransferase</keyword>
<proteinExistence type="predicted"/>
<keyword evidence="3" id="KW-0808">Transferase</keyword>
<dbReference type="GO" id="GO:0016747">
    <property type="term" value="F:acyltransferase activity, transferring groups other than amino-acyl groups"/>
    <property type="evidence" value="ECO:0007669"/>
    <property type="project" value="InterPro"/>
</dbReference>
<dbReference type="PANTHER" id="PTHR36449">
    <property type="entry name" value="ACETYLTRANSFERASE-RELATED"/>
    <property type="match status" value="1"/>
</dbReference>
<dbReference type="InterPro" id="IPR000182">
    <property type="entry name" value="GNAT_dom"/>
</dbReference>
<evidence type="ECO:0000313" key="7">
    <source>
        <dbReference type="EMBL" id="TWB26900.1"/>
    </source>
</evidence>
<keyword evidence="1" id="KW-0678">Repressor</keyword>
<reference evidence="7 8" key="1">
    <citation type="submission" date="2019-06" db="EMBL/GenBank/DDBJ databases">
        <title>Genomic Encyclopedia of Type Strains, Phase IV (KMG-V): Genome sequencing to study the core and pangenomes of soil and plant-associated prokaryotes.</title>
        <authorList>
            <person name="Whitman W."/>
        </authorList>
    </citation>
    <scope>NUCLEOTIDE SEQUENCE [LARGE SCALE GENOMIC DNA]</scope>
    <source>
        <strain evidence="7 8">BR 11865</strain>
    </source>
</reference>